<feature type="region of interest" description="Disordered" evidence="4">
    <location>
        <begin position="68"/>
        <end position="89"/>
    </location>
</feature>
<sequence>MAAVAAASAELLIIGWYIFRVLLQVFLECCIYWVGFAFRNPPGTQPIARSEVFRYSLQKLAHTVSRTGRQVLGERSSEPPTEAPAPSPGRPCHQVLLCFSTAWEPVPRRNGGSLCLLVRVALAKVSEGPVAPRKAAPTMMKISVPFPAPLPLSHYRRVGEEGGRGEQPSRYGRRHHILIWTKSEQYHLSRTRSYHEDRTAHQPAEWTF</sequence>
<reference evidence="5" key="4">
    <citation type="submission" date="2000-07" db="EMBL/GenBank/DDBJ databases">
        <authorList>
            <person name="Adachi J."/>
            <person name="Aizawa K."/>
            <person name="Akahira S."/>
            <person name="Akimura T."/>
            <person name="Arai A."/>
            <person name="Aono H."/>
            <person name="Arakawa T."/>
            <person name="Bono H."/>
            <person name="Carninci P."/>
            <person name="Fukuda S."/>
            <person name="Fukunishi Y."/>
            <person name="Furuno M."/>
            <person name="Hanagaki T."/>
            <person name="Hara A."/>
            <person name="Hayatsu N."/>
            <person name="Hiramoto K."/>
            <person name="Hiraoka T."/>
            <person name="Hori F."/>
            <person name="Imotani K."/>
            <person name="Ishii Y."/>
            <person name="Itoh M."/>
            <person name="Izawa M."/>
            <person name="Kasukawa T."/>
            <person name="Kato H."/>
            <person name="Kawai J."/>
            <person name="Kojima Y."/>
            <person name="Konno H."/>
            <person name="Kouda M."/>
            <person name="Koya S."/>
            <person name="Kurihara C."/>
            <person name="Matsuyama T."/>
            <person name="Miyazaki A."/>
            <person name="Nishi K."/>
            <person name="Nomura K."/>
            <person name="Numazaki R."/>
            <person name="Ohno M."/>
            <person name="Okazaki Y."/>
            <person name="Okido T."/>
            <person name="Owa C."/>
            <person name="Saito H."/>
            <person name="Saito R."/>
            <person name="Sakai C."/>
            <person name="Sakai K."/>
            <person name="Sano H."/>
            <person name="Sasaki D."/>
            <person name="Shibata K."/>
            <person name="Shibata Y."/>
            <person name="Shinagawa A."/>
            <person name="Shiraki T."/>
            <person name="Sogabe Y."/>
            <person name="Suzuki H."/>
            <person name="Tagami M."/>
            <person name="Tagawa A."/>
            <person name="Takahashi F."/>
            <person name="Tanaka T."/>
            <person name="Tejima Y."/>
            <person name="Toya T."/>
            <person name="Yamamura T."/>
            <person name="Yasunishi A."/>
            <person name="Yoshida K."/>
            <person name="Yoshino M."/>
            <person name="Muramatsu M."/>
            <person name="Hayashizaki Y."/>
        </authorList>
    </citation>
    <scope>NUCLEOTIDE SEQUENCE</scope>
    <source>
        <strain evidence="5">C57BL/6J</strain>
        <tissue evidence="5">Brain</tissue>
    </source>
</reference>
<accession>Q9DCA0</accession>
<reference evidence="5" key="6">
    <citation type="journal article" date="2002" name="Nature">
        <title>Analysis of the mouse transcriptome based on functional annotation of 60,770 full-length cDNAs.</title>
        <authorList>
            <consortium name="The FANTOM Consortium and the RIKEN Genome Exploration Research Group Phase I and II Team"/>
        </authorList>
    </citation>
    <scope>NUCLEOTIDE SEQUENCE</scope>
    <source>
        <strain evidence="5">C57BL/6J</strain>
        <tissue evidence="5">Brain</tissue>
    </source>
</reference>
<gene>
    <name evidence="6" type="primary">Nnat</name>
</gene>
<evidence type="ECO:0000256" key="3">
    <source>
        <dbReference type="ARBA" id="ARBA00022473"/>
    </source>
</evidence>
<evidence type="ECO:0000256" key="2">
    <source>
        <dbReference type="ARBA" id="ARBA00019250"/>
    </source>
</evidence>
<dbReference type="MGI" id="MGI:104716">
    <property type="gene designation" value="Nnat"/>
</dbReference>
<dbReference type="InterPro" id="IPR024885">
    <property type="entry name" value="Neuronatin"/>
</dbReference>
<dbReference type="AGR" id="MGI:104716"/>
<evidence type="ECO:0000256" key="1">
    <source>
        <dbReference type="ARBA" id="ARBA00005780"/>
    </source>
</evidence>
<evidence type="ECO:0000313" key="5">
    <source>
        <dbReference type="EMBL" id="BAB22507.1"/>
    </source>
</evidence>
<dbReference type="PANTHER" id="PTHR15285:SF0">
    <property type="entry name" value="NEURONATIN"/>
    <property type="match status" value="1"/>
</dbReference>
<reference evidence="5" key="8">
    <citation type="journal article" date="2005" name="Science">
        <title>Antisense Transcription in the Mammalian Transcriptome.</title>
        <authorList>
            <consortium name="RIKEN Genome Exploration Research Group and Genome Science Group (Genome Network Project Core Group) and the FANTOM Consortium"/>
        </authorList>
    </citation>
    <scope>NUCLEOTIDE SEQUENCE</scope>
    <source>
        <strain evidence="5">C57BL/6J</strain>
        <tissue evidence="5">Brain</tissue>
    </source>
</reference>
<comment type="similarity">
    <text evidence="1">Belongs to the neuronatin family.</text>
</comment>
<reference evidence="5" key="1">
    <citation type="journal article" date="1999" name="Methods Enzymol.">
        <title>High-efficiency full-length cDNA cloning.</title>
        <authorList>
            <person name="Carninci P."/>
            <person name="Hayashizaki Y."/>
        </authorList>
    </citation>
    <scope>NUCLEOTIDE SEQUENCE</scope>
    <source>
        <strain evidence="5">C57BL/6J</strain>
        <tissue evidence="5">Brain</tissue>
    </source>
</reference>
<proteinExistence type="evidence at transcript level"/>
<dbReference type="GO" id="GO:0007420">
    <property type="term" value="P:brain development"/>
    <property type="evidence" value="ECO:0007669"/>
    <property type="project" value="InterPro"/>
</dbReference>
<reference evidence="5" key="5">
    <citation type="journal article" date="2001" name="Nature">
        <title>Functional annotation of a full-length mouse cDNA collection.</title>
        <authorList>
            <consortium name="The RIKEN Genome Exploration Research Group Phase II Team and the FANTOM Consortium"/>
        </authorList>
    </citation>
    <scope>NUCLEOTIDE SEQUENCE</scope>
    <source>
        <strain evidence="5">C57BL/6J</strain>
        <tissue evidence="5">Brain</tissue>
    </source>
</reference>
<organism evidence="5">
    <name type="scientific">Mus musculus</name>
    <name type="common">Mouse</name>
    <dbReference type="NCBI Taxonomy" id="10090"/>
    <lineage>
        <taxon>Eukaryota</taxon>
        <taxon>Metazoa</taxon>
        <taxon>Chordata</taxon>
        <taxon>Craniata</taxon>
        <taxon>Vertebrata</taxon>
        <taxon>Euteleostomi</taxon>
        <taxon>Mammalia</taxon>
        <taxon>Eutheria</taxon>
        <taxon>Euarchontoglires</taxon>
        <taxon>Glires</taxon>
        <taxon>Rodentia</taxon>
        <taxon>Myomorpha</taxon>
        <taxon>Muroidea</taxon>
        <taxon>Muridae</taxon>
        <taxon>Murinae</taxon>
        <taxon>Mus</taxon>
        <taxon>Mus</taxon>
    </lineage>
</organism>
<evidence type="ECO:0000256" key="4">
    <source>
        <dbReference type="SAM" id="MobiDB-lite"/>
    </source>
</evidence>
<reference evidence="5" key="3">
    <citation type="journal article" date="2000" name="Genome Res.">
        <title>RIKEN integrated sequence analysis (RISA) system--384-format sequencing pipeline with 384 multicapillary sequencer.</title>
        <authorList>
            <person name="Shibata K."/>
            <person name="Itoh M."/>
            <person name="Aizawa K."/>
            <person name="Nagaoka S."/>
            <person name="Sasaki N."/>
            <person name="Carninci P."/>
            <person name="Konno H."/>
            <person name="Akiyama J."/>
            <person name="Nishi K."/>
            <person name="Kitsunai T."/>
            <person name="Tashiro H."/>
            <person name="Itoh M."/>
            <person name="Sumi N."/>
            <person name="Ishii Y."/>
            <person name="Nakamura S."/>
            <person name="Hazama M."/>
            <person name="Nishine T."/>
            <person name="Harada A."/>
            <person name="Yamamoto R."/>
            <person name="Matsumoto H."/>
            <person name="Sakaguchi S."/>
            <person name="Ikegami T."/>
            <person name="Kashiwagi K."/>
            <person name="Fujiwake S."/>
            <person name="Inoue K."/>
            <person name="Togawa Y."/>
            <person name="Izawa M."/>
            <person name="Ohara E."/>
            <person name="Watahiki M."/>
            <person name="Yoneda Y."/>
            <person name="Ishikawa T."/>
            <person name="Ozawa K."/>
            <person name="Tanaka T."/>
            <person name="Matsuura S."/>
            <person name="Kawai J."/>
            <person name="Okazaki Y."/>
            <person name="Muramatsu M."/>
            <person name="Inoue Y."/>
            <person name="Kira A."/>
            <person name="Hayashizaki Y."/>
        </authorList>
    </citation>
    <scope>NUCLEOTIDE SEQUENCE</scope>
    <source>
        <strain evidence="5">C57BL/6J</strain>
        <tissue evidence="5">Brain</tissue>
    </source>
</reference>
<protein>
    <recommendedName>
        <fullName evidence="2">Neuronatin</fullName>
    </recommendedName>
</protein>
<reference evidence="5" key="7">
    <citation type="journal article" date="2005" name="Science">
        <title>The Transcriptional Landscape of the Mammalian Genome.</title>
        <authorList>
            <consortium name="The FANTOM Consortium"/>
            <consortium name="Riken Genome Exploration Research Group and Genome Science Group (Genome Network Project Core Group)"/>
        </authorList>
    </citation>
    <scope>NUCLEOTIDE SEQUENCE</scope>
    <source>
        <strain evidence="5">C57BL/6J</strain>
        <tissue evidence="5">Brain</tissue>
    </source>
</reference>
<reference evidence="5" key="2">
    <citation type="journal article" date="2000" name="Genome Res.">
        <title>Normalization and subtraction of cap-trapper-selected cDNAs to prepare full-length cDNA libraries for rapid discovery of new genes.</title>
        <authorList>
            <person name="Carninci P."/>
            <person name="Shibata Y."/>
            <person name="Hayatsu N."/>
            <person name="Sugahara Y."/>
            <person name="Shibata K."/>
            <person name="Itoh M."/>
            <person name="Konno H."/>
            <person name="Okazaki Y."/>
            <person name="Muramatsu M."/>
            <person name="Hayashizaki Y."/>
        </authorList>
    </citation>
    <scope>NUCLEOTIDE SEQUENCE</scope>
    <source>
        <strain evidence="5">C57BL/6J</strain>
        <tissue evidence="5">Brain</tissue>
    </source>
</reference>
<dbReference type="EMBL" id="AK003004">
    <property type="protein sequence ID" value="BAB22507.1"/>
    <property type="molecule type" value="mRNA"/>
</dbReference>
<evidence type="ECO:0000313" key="6">
    <source>
        <dbReference type="MGI" id="MGI:104716"/>
    </source>
</evidence>
<name>Q9DCA0_MOUSE</name>
<dbReference type="PANTHER" id="PTHR15285">
    <property type="entry name" value="NEURONATIN"/>
    <property type="match status" value="1"/>
</dbReference>
<dbReference type="AlphaFoldDB" id="Q9DCA0"/>
<keyword evidence="3" id="KW-0217">Developmental protein</keyword>